<gene>
    <name evidence="1" type="ORF">J2T57_001930</name>
</gene>
<sequence length="115" mass="13133">MSAGFWLLLPVVAAVALWYKGLARLEQARSAARRACRQAEVQFLDDSVVRDRWKLLRGADGRLRLATHYKFEFASRGDRRYTGTVTIHGGRITQLELEPWADESRGDEMDGERLP</sequence>
<name>A0AAE3G3M2_9GAMM</name>
<dbReference type="AlphaFoldDB" id="A0AAE3G3M2"/>
<protein>
    <recommendedName>
        <fullName evidence="3">DUF3301 domain-containing protein</fullName>
    </recommendedName>
</protein>
<dbReference type="Pfam" id="PF11743">
    <property type="entry name" value="DUF3301"/>
    <property type="match status" value="1"/>
</dbReference>
<dbReference type="Proteomes" id="UP001205843">
    <property type="component" value="Unassembled WGS sequence"/>
</dbReference>
<organism evidence="1 2">
    <name type="scientific">Natronocella acetinitrilica</name>
    <dbReference type="NCBI Taxonomy" id="414046"/>
    <lineage>
        <taxon>Bacteria</taxon>
        <taxon>Pseudomonadati</taxon>
        <taxon>Pseudomonadota</taxon>
        <taxon>Gammaproteobacteria</taxon>
        <taxon>Chromatiales</taxon>
        <taxon>Ectothiorhodospiraceae</taxon>
        <taxon>Natronocella</taxon>
    </lineage>
</organism>
<evidence type="ECO:0000313" key="1">
    <source>
        <dbReference type="EMBL" id="MCP1674792.1"/>
    </source>
</evidence>
<dbReference type="InterPro" id="IPR021732">
    <property type="entry name" value="DUF3301"/>
</dbReference>
<evidence type="ECO:0000313" key="2">
    <source>
        <dbReference type="Proteomes" id="UP001205843"/>
    </source>
</evidence>
<evidence type="ECO:0008006" key="3">
    <source>
        <dbReference type="Google" id="ProtNLM"/>
    </source>
</evidence>
<proteinExistence type="predicted"/>
<reference evidence="1" key="1">
    <citation type="submission" date="2022-03" db="EMBL/GenBank/DDBJ databases">
        <title>Genomic Encyclopedia of Type Strains, Phase III (KMG-III): the genomes of soil and plant-associated and newly described type strains.</title>
        <authorList>
            <person name="Whitman W."/>
        </authorList>
    </citation>
    <scope>NUCLEOTIDE SEQUENCE</scope>
    <source>
        <strain evidence="1">ANL 6-2</strain>
    </source>
</reference>
<keyword evidence="2" id="KW-1185">Reference proteome</keyword>
<dbReference type="RefSeq" id="WP_253477212.1">
    <property type="nucleotide sequence ID" value="NZ_JALJXV010000004.1"/>
</dbReference>
<accession>A0AAE3G3M2</accession>
<dbReference type="EMBL" id="JALJXV010000004">
    <property type="protein sequence ID" value="MCP1674792.1"/>
    <property type="molecule type" value="Genomic_DNA"/>
</dbReference>
<comment type="caution">
    <text evidence="1">The sequence shown here is derived from an EMBL/GenBank/DDBJ whole genome shotgun (WGS) entry which is preliminary data.</text>
</comment>